<sequence length="607" mass="68558">MLFLKTIAKEFELELNFRTETDGKRVIGRYVDLLERIGQWRGREVEFGKDLIGIRRNEKTDNLYTALIGLGPEKEDGTRLEVFVEDKEALQRWGRPDPITGELQHLIDVYEPQSSDDSMSITKLEQYTRTELNKRIGEVVEYESTIADLENVPGMENKKIRFGDTIKIKDTKFNPPLYLEARVHTQDRSIVDKSKKQVTLGDYIEYTEEEIRSIWKELQAEIRRKLARLISVTVLSSAGDVFKNGEGETELTVKTFLSGEEVDQDASIYNYYWTKRDKRGVPVSGWNASGKLVSVAASDIGEKATYQVEVSQGGTTMSIGRITISNVFDGEDGEPGPEGVQGPPGKDGQTLYTWVKYADTPTSGMSDSPDGKKYIGLAYNKTTPTKSTKYADYEWAKIEGDKGVPGEPGKDGQPRFTWVKYADDDKGNGMSDSPDDKRYLGLAYNKTSATESNNPVDYTWSPLYDNVKPGGRNLWPITDYETVDIKDVLSNYWYTKSAGTPEITTVNLVGSPFDGRKTLRYWSKVDGSSKEYVLNPQENGNHYLTLKPNTEYVFSAWIYHGTGIDNIYFVPWEYDSDGSGRTSMGGTFVSQKSNEQLPKMRNTLQNR</sequence>
<evidence type="ECO:0000313" key="4">
    <source>
        <dbReference type="Proteomes" id="UP001281447"/>
    </source>
</evidence>
<feature type="region of interest" description="Disordered" evidence="1">
    <location>
        <begin position="583"/>
        <end position="607"/>
    </location>
</feature>
<dbReference type="Proteomes" id="UP001281447">
    <property type="component" value="Unassembled WGS sequence"/>
</dbReference>
<reference evidence="3 4" key="1">
    <citation type="submission" date="2023-10" db="EMBL/GenBank/DDBJ databases">
        <title>Virgibacillus halophilus 5B73C genome.</title>
        <authorList>
            <person name="Miliotis G."/>
            <person name="Sengupta P."/>
            <person name="Hameed A."/>
            <person name="Chuvochina M."/>
            <person name="Mcdonagh F."/>
            <person name="Simpson A.C."/>
            <person name="Singh N.K."/>
            <person name="Rekha P.D."/>
            <person name="Raman K."/>
            <person name="Hugenholtz P."/>
            <person name="Venkateswaran K."/>
        </authorList>
    </citation>
    <scope>NUCLEOTIDE SEQUENCE [LARGE SCALE GENOMIC DNA]</scope>
    <source>
        <strain evidence="3 4">5B73C</strain>
    </source>
</reference>
<protein>
    <submittedName>
        <fullName evidence="3">Phage tail spike protein</fullName>
    </submittedName>
</protein>
<gene>
    <name evidence="3" type="ORF">RWE15_23820</name>
</gene>
<evidence type="ECO:0000313" key="3">
    <source>
        <dbReference type="EMBL" id="MDY0396766.1"/>
    </source>
</evidence>
<dbReference type="Pfam" id="PF06605">
    <property type="entry name" value="Prophage_tail"/>
    <property type="match status" value="1"/>
</dbReference>
<dbReference type="InterPro" id="IPR010572">
    <property type="entry name" value="Tail_dom"/>
</dbReference>
<name>A0ABU5CBQ8_9BACI</name>
<evidence type="ECO:0000256" key="1">
    <source>
        <dbReference type="SAM" id="MobiDB-lite"/>
    </source>
</evidence>
<organism evidence="3 4">
    <name type="scientific">Tigheibacillus halophilus</name>
    <dbReference type="NCBI Taxonomy" id="361280"/>
    <lineage>
        <taxon>Bacteria</taxon>
        <taxon>Bacillati</taxon>
        <taxon>Bacillota</taxon>
        <taxon>Bacilli</taxon>
        <taxon>Bacillales</taxon>
        <taxon>Bacillaceae</taxon>
        <taxon>Tigheibacillus</taxon>
    </lineage>
</organism>
<evidence type="ECO:0000259" key="2">
    <source>
        <dbReference type="Pfam" id="PF06605"/>
    </source>
</evidence>
<accession>A0ABU5CBQ8</accession>
<dbReference type="NCBIfam" id="TIGR01665">
    <property type="entry name" value="put_anti_recept"/>
    <property type="match status" value="1"/>
</dbReference>
<proteinExistence type="predicted"/>
<keyword evidence="4" id="KW-1185">Reference proteome</keyword>
<dbReference type="InterPro" id="IPR007119">
    <property type="entry name" value="Phage_tail_spike_N"/>
</dbReference>
<feature type="domain" description="Tail spike" evidence="2">
    <location>
        <begin position="3"/>
        <end position="201"/>
    </location>
</feature>
<dbReference type="EMBL" id="JAWDIP010000004">
    <property type="protein sequence ID" value="MDY0396766.1"/>
    <property type="molecule type" value="Genomic_DNA"/>
</dbReference>
<comment type="caution">
    <text evidence="3">The sequence shown here is derived from an EMBL/GenBank/DDBJ whole genome shotgun (WGS) entry which is preliminary data.</text>
</comment>